<dbReference type="PANTHER" id="PTHR12389:SF0">
    <property type="entry name" value="E3 UBIQUITIN-PROTEIN LIGASE LISTERIN"/>
    <property type="match status" value="1"/>
</dbReference>
<feature type="domain" description="E3 ubiquitin-protein ligase listerin ubiquitin conjugating" evidence="4">
    <location>
        <begin position="1367"/>
        <end position="1450"/>
    </location>
</feature>
<dbReference type="InterPro" id="IPR054478">
    <property type="entry name" value="LTN1_UBC"/>
</dbReference>
<dbReference type="SUPFAM" id="SSF48371">
    <property type="entry name" value="ARM repeat"/>
    <property type="match status" value="1"/>
</dbReference>
<name>A0A914IHG0_GLORO</name>
<dbReference type="EC" id="2.3.2.27" evidence="1"/>
<comment type="function">
    <text evidence="1">E3 ubiquitin-protein ligase. Component of the ribosome quality control complex (RQC), a ribosome-associated complex that mediates ubiquitination and extraction of incompletely synthesized nascent chains for proteasomal degradation.</text>
</comment>
<keyword evidence="1" id="KW-0479">Metal-binding</keyword>
<comment type="subunit">
    <text evidence="1">Component of the ribosome quality control complex (RQC).</text>
</comment>
<proteinExistence type="inferred from homology"/>
<reference evidence="7" key="1">
    <citation type="submission" date="2022-11" db="UniProtKB">
        <authorList>
            <consortium name="WormBaseParasite"/>
        </authorList>
    </citation>
    <scope>IDENTIFICATION</scope>
</reference>
<dbReference type="InterPro" id="IPR016024">
    <property type="entry name" value="ARM-type_fold"/>
</dbReference>
<evidence type="ECO:0000259" key="3">
    <source>
        <dbReference type="Pfam" id="PF22999"/>
    </source>
</evidence>
<evidence type="ECO:0000259" key="5">
    <source>
        <dbReference type="Pfam" id="PF24618"/>
    </source>
</evidence>
<dbReference type="Pfam" id="PF22999">
    <property type="entry name" value="LTN1_E3_ligase_6th"/>
    <property type="match status" value="1"/>
</dbReference>
<dbReference type="GO" id="GO:1990112">
    <property type="term" value="C:RQC complex"/>
    <property type="evidence" value="ECO:0007669"/>
    <property type="project" value="UniProtKB-UniRule"/>
</dbReference>
<feature type="domain" description="E3 ubiquitin-protein ligase listerin HEAT-repeats region" evidence="5">
    <location>
        <begin position="892"/>
        <end position="1082"/>
    </location>
</feature>
<dbReference type="InterPro" id="IPR054476">
    <property type="entry name" value="Ltn1_N"/>
</dbReference>
<dbReference type="PANTHER" id="PTHR12389">
    <property type="entry name" value="ZINC FINGER PROTEIN 294"/>
    <property type="match status" value="1"/>
</dbReference>
<keyword evidence="6" id="KW-1185">Reference proteome</keyword>
<feature type="domain" description="E3 ubiquitin-protein ligase listerin N-terminal" evidence="2">
    <location>
        <begin position="59"/>
        <end position="273"/>
    </location>
</feature>
<keyword evidence="1" id="KW-0862">Zinc</keyword>
<sequence>MGKHQRRKDNLQTASSSKAAHLMQANGVGIPFIGLESSGLGLLNFDEGMATENVNLAPEFRIVLKKLTKRDALTREKAVIEFAELSKNASSDQLKLSFEYFAPIYQRLVTDVNSGIRSGSNKLLAVCVSKLKKEASNHCLKQTLPFLLLSTADHSNQVVKSANSLLTECFSSEKRNLLFNNFADDALSLSLSIVNRKHRLVFPQQFTDEESNEQRRSRLVAQSFNCIDKLFGHSSDLASFVSALSDTFTHSESLNPLMALGNNVKQIRQAFECFLRLAQEDAFFEQCSLDKTVVPKLLSLIRKKEGHWELLASSLLPAFSIIFVRIGLSDRKKQFKFGLSMLDSFFDGSVQSISLSSWNNAFVEICKYCFVKISNEYEIGEDALEFVGGYFQLLKKFVDFTVNGRFSLADYGNLAEFIGWIQDKLAAKMDDSTIHAFCRKSCSELEDQLLSLLPKSNDLLVKLIDVVPEKEQLTRKLLTAPNASALSNALLIKSADVFLPSETNPLEFDRLLDVIASRIRIDADSFGFDAEIIRLIGILCQILMKIQKGHRLAELIQLDNIWTCFHTIGFILSGFGQLLDHNSIFSAIRLIFHNFKCLEPEFDRVERTLELILAYICENCSDSEREQLIQIVSAEAELIGQVPKTLNFAFYFLIKREKISASLQQLFAERFFKILLESLEFIDPRAFLVLRQLDCDPQRIRNLLEKFLSSNSSTISQIKKAAEACKTIAYFKNVDVSMTFSPFRSDVLKMTRKFDSLFFAEILSREELFTAFSLLNYNATIQFNANSAQNSFNCLVEFAKFALFYCQFVQNPSETDETIGTESWTFSPRDIRYLPLMQLPIFFSRLENVSSQVIPNDWSPNRKIFEIAIRMRPKANFDLDFVVGLLPSELVAEAETFVVLRWLTEFECRCANLTEENRAENFVALAAFIEEHRNGIEDWLFTTRRDDFLKSSLGCVLLKFCAQIVPFLAEIGGPIRDFVNCALITAFQNCTENLFDEKEDASEMHWLMGHFALVLAYRYENGVRMNRANNDYFDIGREWAEFFGPSVANCVLHWFLQLFFMNKRTKMPPQFFVKSLCKAIHSVEIDRLIKAELPPAFVQRALDQFYYDDSSINQIFEGYSNEKRSKLALTSVLFFNSKPEIQFAAATILKGFLFEMFSSENAVSDTMDEKSANEEEVKDFEESTDRETDIGRIMEDSRMELQLPRFFKQVLCFEFAEYSSANKSEVDPPLLCWDVLMRFLANLDVLSRVRFCEAINAKTLSALLAHLFNSLSDPPRAEEFSVVSQIDDFFAGQFHFEQLDRPFDREHFVCNLFFRTLTVIPALFREWHGTLGKMESKTVNQYSQKYVSHLIIRRELRSLENMKRGKLEVRVLPKVREVECVYRLEETAMNLTILLPENYPIGAPKVETGRCIVSKELHRKWLLQLGVFLNGQNGAMLDGILQWKRSIDQHLKGDSLSPMSEEVPRRLFVQMVPVQLEVFVSSLSCQFRLMTQTFHSALLPRNTKNEVPESY</sequence>
<dbReference type="WBParaSite" id="Gr19_v10_g9934.t1">
    <property type="protein sequence ID" value="Gr19_v10_g9934.t1"/>
    <property type="gene ID" value="Gr19_v10_g9934"/>
</dbReference>
<comment type="pathway">
    <text evidence="1">Protein modification; protein ubiquitination.</text>
</comment>
<dbReference type="Pfam" id="PF22958">
    <property type="entry name" value="Ltn1_1st"/>
    <property type="match status" value="1"/>
</dbReference>
<dbReference type="InterPro" id="IPR011989">
    <property type="entry name" value="ARM-like"/>
</dbReference>
<keyword evidence="1" id="KW-0863">Zinc-finger</keyword>
<keyword evidence="1" id="KW-0833">Ubl conjugation pathway</keyword>
<dbReference type="GO" id="GO:0005829">
    <property type="term" value="C:cytosol"/>
    <property type="evidence" value="ECO:0007669"/>
    <property type="project" value="UniProtKB-UniRule"/>
</dbReference>
<dbReference type="Pfam" id="PF23009">
    <property type="entry name" value="UBC_like"/>
    <property type="match status" value="1"/>
</dbReference>
<keyword evidence="1" id="KW-0808">Transferase</keyword>
<organism evidence="6 7">
    <name type="scientific">Globodera rostochiensis</name>
    <name type="common">Golden nematode worm</name>
    <name type="synonym">Heterodera rostochiensis</name>
    <dbReference type="NCBI Taxonomy" id="31243"/>
    <lineage>
        <taxon>Eukaryota</taxon>
        <taxon>Metazoa</taxon>
        <taxon>Ecdysozoa</taxon>
        <taxon>Nematoda</taxon>
        <taxon>Chromadorea</taxon>
        <taxon>Rhabditida</taxon>
        <taxon>Tylenchina</taxon>
        <taxon>Tylenchomorpha</taxon>
        <taxon>Tylenchoidea</taxon>
        <taxon>Heteroderidae</taxon>
        <taxon>Heteroderinae</taxon>
        <taxon>Globodera</taxon>
    </lineage>
</organism>
<evidence type="ECO:0000313" key="6">
    <source>
        <dbReference type="Proteomes" id="UP000887572"/>
    </source>
</evidence>
<dbReference type="GO" id="GO:1990116">
    <property type="term" value="P:ribosome-associated ubiquitin-dependent protein catabolic process"/>
    <property type="evidence" value="ECO:0007669"/>
    <property type="project" value="UniProtKB-UniRule"/>
</dbReference>
<protein>
    <recommendedName>
        <fullName evidence="1">E3 ubiquitin-protein ligase listerin</fullName>
        <ecNumber evidence="1">2.3.2.27</ecNumber>
    </recommendedName>
    <alternativeName>
        <fullName evidence="1">RING-type E3 ubiquitin transferase listerin</fullName>
    </alternativeName>
</protein>
<evidence type="ECO:0000259" key="2">
    <source>
        <dbReference type="Pfam" id="PF22958"/>
    </source>
</evidence>
<comment type="similarity">
    <text evidence="1">Belongs to the LTN1 family.</text>
</comment>
<dbReference type="InterPro" id="IPR056241">
    <property type="entry name" value="LTN1_HEAT_5th"/>
</dbReference>
<dbReference type="GO" id="GO:0043023">
    <property type="term" value="F:ribosomal large subunit binding"/>
    <property type="evidence" value="ECO:0007669"/>
    <property type="project" value="TreeGrafter"/>
</dbReference>
<comment type="catalytic activity">
    <reaction evidence="1">
        <text>S-ubiquitinyl-[E2 ubiquitin-conjugating enzyme]-L-cysteine + [acceptor protein]-L-lysine = [E2 ubiquitin-conjugating enzyme]-L-cysteine + N(6)-ubiquitinyl-[acceptor protein]-L-lysine.</text>
        <dbReference type="EC" id="2.3.2.27"/>
    </reaction>
</comment>
<dbReference type="Pfam" id="PF24618">
    <property type="entry name" value="LTN1_E3_ligase_5th"/>
    <property type="match status" value="1"/>
</dbReference>
<evidence type="ECO:0000313" key="7">
    <source>
        <dbReference type="WBParaSite" id="Gr19_v10_g9934.t1"/>
    </source>
</evidence>
<dbReference type="Gene3D" id="1.25.10.10">
    <property type="entry name" value="Leucine-rich Repeat Variant"/>
    <property type="match status" value="1"/>
</dbReference>
<dbReference type="InterPro" id="IPR039795">
    <property type="entry name" value="LTN1/Rkr1"/>
</dbReference>
<dbReference type="GO" id="GO:0008270">
    <property type="term" value="F:zinc ion binding"/>
    <property type="evidence" value="ECO:0007669"/>
    <property type="project" value="UniProtKB-KW"/>
</dbReference>
<dbReference type="GO" id="GO:0061630">
    <property type="term" value="F:ubiquitin protein ligase activity"/>
    <property type="evidence" value="ECO:0007669"/>
    <property type="project" value="UniProtKB-UniRule"/>
</dbReference>
<feature type="domain" description="E3 ubiquitin-protein ligase listerin HEAT repeat region" evidence="3">
    <location>
        <begin position="1129"/>
        <end position="1359"/>
    </location>
</feature>
<dbReference type="InterPro" id="IPR054477">
    <property type="entry name" value="LTN1_E3_ligase_6th"/>
</dbReference>
<dbReference type="Proteomes" id="UP000887572">
    <property type="component" value="Unplaced"/>
</dbReference>
<evidence type="ECO:0000259" key="4">
    <source>
        <dbReference type="Pfam" id="PF23009"/>
    </source>
</evidence>
<accession>A0A914IHG0</accession>
<evidence type="ECO:0000256" key="1">
    <source>
        <dbReference type="RuleBase" id="RU367090"/>
    </source>
</evidence>
<dbReference type="GO" id="GO:0072344">
    <property type="term" value="P:rescue of stalled ribosome"/>
    <property type="evidence" value="ECO:0007669"/>
    <property type="project" value="UniProtKB-UniRule"/>
</dbReference>